<dbReference type="STRING" id="92487.SAMN02745130_00338"/>
<reference evidence="1 2" key="1">
    <citation type="submission" date="2017-02" db="EMBL/GenBank/DDBJ databases">
        <authorList>
            <person name="Peterson S.W."/>
        </authorList>
    </citation>
    <scope>NUCLEOTIDE SEQUENCE [LARGE SCALE GENOMIC DNA]</scope>
    <source>
        <strain evidence="1 2">ATCC 49788</strain>
    </source>
</reference>
<dbReference type="EMBL" id="FUYB01000001">
    <property type="protein sequence ID" value="SKA68706.1"/>
    <property type="molecule type" value="Genomic_DNA"/>
</dbReference>
<dbReference type="InterPro" id="IPR011197">
    <property type="entry name" value="UCP012318"/>
</dbReference>
<dbReference type="AlphaFoldDB" id="A0A1T4VUS9"/>
<keyword evidence="2" id="KW-1185">Reference proteome</keyword>
<evidence type="ECO:0000313" key="2">
    <source>
        <dbReference type="Proteomes" id="UP000190460"/>
    </source>
</evidence>
<name>A0A1T4VUS9_9GAMM</name>
<dbReference type="RefSeq" id="WP_078920837.1">
    <property type="nucleotide sequence ID" value="NZ_FUYB01000001.1"/>
</dbReference>
<protein>
    <submittedName>
        <fullName evidence="1">Uncharacterized conserved protein, contains ferritin-like DUF455 domain</fullName>
    </submittedName>
</protein>
<dbReference type="PIRSF" id="PIRSF012318">
    <property type="entry name" value="UCP012318"/>
    <property type="match status" value="1"/>
</dbReference>
<dbReference type="OrthoDB" id="9778629at2"/>
<accession>A0A1T4VUS9</accession>
<dbReference type="Proteomes" id="UP000190460">
    <property type="component" value="Unassembled WGS sequence"/>
</dbReference>
<dbReference type="Pfam" id="PF04305">
    <property type="entry name" value="DUF455"/>
    <property type="match status" value="1"/>
</dbReference>
<organism evidence="1 2">
    <name type="scientific">Thiothrix eikelboomii</name>
    <dbReference type="NCBI Taxonomy" id="92487"/>
    <lineage>
        <taxon>Bacteria</taxon>
        <taxon>Pseudomonadati</taxon>
        <taxon>Pseudomonadota</taxon>
        <taxon>Gammaproteobacteria</taxon>
        <taxon>Thiotrichales</taxon>
        <taxon>Thiotrichaceae</taxon>
        <taxon>Thiothrix</taxon>
    </lineage>
</organism>
<dbReference type="InterPro" id="IPR012347">
    <property type="entry name" value="Ferritin-like"/>
</dbReference>
<dbReference type="InterPro" id="IPR009078">
    <property type="entry name" value="Ferritin-like_SF"/>
</dbReference>
<dbReference type="PANTHER" id="PTHR42782:SF4">
    <property type="entry name" value="DUF455 DOMAIN-CONTAINING PROTEIN"/>
    <property type="match status" value="1"/>
</dbReference>
<dbReference type="Gene3D" id="1.20.1260.10">
    <property type="match status" value="1"/>
</dbReference>
<dbReference type="CDD" id="cd00657">
    <property type="entry name" value="Ferritin_like"/>
    <property type="match status" value="1"/>
</dbReference>
<dbReference type="InterPro" id="IPR007402">
    <property type="entry name" value="DUF455"/>
</dbReference>
<dbReference type="SUPFAM" id="SSF47240">
    <property type="entry name" value="Ferritin-like"/>
    <property type="match status" value="1"/>
</dbReference>
<dbReference type="PANTHER" id="PTHR42782">
    <property type="entry name" value="SI:CH73-314G15.3"/>
    <property type="match status" value="1"/>
</dbReference>
<evidence type="ECO:0000313" key="1">
    <source>
        <dbReference type="EMBL" id="SKA68706.1"/>
    </source>
</evidence>
<proteinExistence type="predicted"/>
<gene>
    <name evidence="1" type="ORF">SAMN02745130_00338</name>
</gene>
<sequence length="280" mass="31680">MPKLNLAKDLYAATLSCLLVTDPDEKINAVSQLQPAWLAGDLLRSEAGVVEKITRPGRPAQPELVLPKQMKQRKLHHLEGRIALLHAVAHIEFNAINLALDAVYRFREMPDAYYSDWLQVAAEEAYHFALVRARLRELGADYGDLPAHNGLWEHALKTDQDVLVRMALVPRVLEARGLDVTPPMMARLREVGDGVTADVLAIILRDEVGHVRMGSHWYRYCCELRGLEPEATFRQLLREVLQAPVRGPFYTEGRLQAGFSHEELAQLKSLEDNWLAEIRV</sequence>